<dbReference type="PANTHER" id="PTHR30537:SF5">
    <property type="entry name" value="HTH-TYPE TRANSCRIPTIONAL ACTIVATOR TTDR-RELATED"/>
    <property type="match status" value="1"/>
</dbReference>
<dbReference type="EMBL" id="JAVCQK010000160">
    <property type="protein sequence ID" value="MFH7518962.1"/>
    <property type="molecule type" value="Genomic_DNA"/>
</dbReference>
<dbReference type="InterPro" id="IPR005119">
    <property type="entry name" value="LysR_subst-bd"/>
</dbReference>
<evidence type="ECO:0000313" key="3">
    <source>
        <dbReference type="EMBL" id="MFH7518962.1"/>
    </source>
</evidence>
<feature type="non-terminal residue" evidence="3">
    <location>
        <position position="1"/>
    </location>
</feature>
<evidence type="ECO:0000313" key="4">
    <source>
        <dbReference type="Proteomes" id="UP001610657"/>
    </source>
</evidence>
<evidence type="ECO:0000256" key="1">
    <source>
        <dbReference type="ARBA" id="ARBA00009437"/>
    </source>
</evidence>
<dbReference type="SUPFAM" id="SSF53850">
    <property type="entry name" value="Periplasmic binding protein-like II"/>
    <property type="match status" value="1"/>
</dbReference>
<dbReference type="PANTHER" id="PTHR30537">
    <property type="entry name" value="HTH-TYPE TRANSCRIPTIONAL REGULATOR"/>
    <property type="match status" value="1"/>
</dbReference>
<dbReference type="Proteomes" id="UP001610657">
    <property type="component" value="Unassembled WGS sequence"/>
</dbReference>
<comment type="similarity">
    <text evidence="1">Belongs to the LysR transcriptional regulatory family.</text>
</comment>
<dbReference type="CDD" id="cd08422">
    <property type="entry name" value="PBP2_CrgA_like"/>
    <property type="match status" value="1"/>
</dbReference>
<dbReference type="RefSeq" id="WP_395577758.1">
    <property type="nucleotide sequence ID" value="NZ_JAVCQK010000160.1"/>
</dbReference>
<feature type="non-terminal residue" evidence="3">
    <location>
        <position position="108"/>
    </location>
</feature>
<keyword evidence="4" id="KW-1185">Reference proteome</keyword>
<name>A0ABW7NVP5_9PSED</name>
<reference evidence="3 4" key="1">
    <citation type="submission" date="2023-08" db="EMBL/GenBank/DDBJ databases">
        <title>Genomic and mutational analysis of Pseudomonas syringae pv. tagetis EB037 pathogenicity on sunflower.</title>
        <authorList>
            <person name="Maul J.E."/>
        </authorList>
    </citation>
    <scope>NUCLEOTIDE SEQUENCE [LARGE SCALE GENOMIC DNA]</scope>
    <source>
        <strain evidence="3 4">EB037_T1</strain>
    </source>
</reference>
<dbReference type="Pfam" id="PF03466">
    <property type="entry name" value="LysR_substrate"/>
    <property type="match status" value="1"/>
</dbReference>
<gene>
    <name evidence="3" type="ORF">RA271_27955</name>
</gene>
<dbReference type="InterPro" id="IPR058163">
    <property type="entry name" value="LysR-type_TF_proteobact-type"/>
</dbReference>
<organism evidence="3 4">
    <name type="scientific">Pseudomonas syringae pv. tagetis</name>
    <dbReference type="NCBI Taxonomy" id="129140"/>
    <lineage>
        <taxon>Bacteria</taxon>
        <taxon>Pseudomonadati</taxon>
        <taxon>Pseudomonadota</taxon>
        <taxon>Gammaproteobacteria</taxon>
        <taxon>Pseudomonadales</taxon>
        <taxon>Pseudomonadaceae</taxon>
        <taxon>Pseudomonas</taxon>
    </lineage>
</organism>
<proteinExistence type="inferred from homology"/>
<accession>A0ABW7NVP5</accession>
<dbReference type="Gene3D" id="3.40.190.10">
    <property type="entry name" value="Periplasmic binding protein-like II"/>
    <property type="match status" value="1"/>
</dbReference>
<comment type="caution">
    <text evidence="3">The sequence shown here is derived from an EMBL/GenBank/DDBJ whole genome shotgun (WGS) entry which is preliminary data.</text>
</comment>
<evidence type="ECO:0000259" key="2">
    <source>
        <dbReference type="Pfam" id="PF03466"/>
    </source>
</evidence>
<feature type="domain" description="LysR substrate-binding" evidence="2">
    <location>
        <begin position="1"/>
        <end position="107"/>
    </location>
</feature>
<protein>
    <submittedName>
        <fullName evidence="3">Substrate binding domain-containing protein</fullName>
    </submittedName>
</protein>
<sequence>LCAAPSYLAAHGTPQTPQELQEHACLSYSYWAAGNNWPLQGPGGEVKVAVSSLLHANNGDVLREAAIAGMGVILQPDFLLEDALADGRLVRVLPEWEASPIGIFAVYT</sequence>